<keyword evidence="5" id="KW-1185">Reference proteome</keyword>
<dbReference type="CDD" id="cd00267">
    <property type="entry name" value="ABC_ATPase"/>
    <property type="match status" value="1"/>
</dbReference>
<accession>A0A9E8KQB6</accession>
<feature type="domain" description="ABC transporter" evidence="3">
    <location>
        <begin position="1"/>
        <end position="210"/>
    </location>
</feature>
<dbReference type="Proteomes" id="UP001164472">
    <property type="component" value="Chromosome"/>
</dbReference>
<protein>
    <submittedName>
        <fullName evidence="4">ATP-binding cassette domain-containing protein</fullName>
    </submittedName>
</protein>
<dbReference type="InterPro" id="IPR003593">
    <property type="entry name" value="AAA+_ATPase"/>
</dbReference>
<evidence type="ECO:0000256" key="2">
    <source>
        <dbReference type="ARBA" id="ARBA00022840"/>
    </source>
</evidence>
<dbReference type="EMBL" id="CP101527">
    <property type="protein sequence ID" value="UZW75649.1"/>
    <property type="molecule type" value="Genomic_DNA"/>
</dbReference>
<dbReference type="KEGG" id="asem:NNL22_03375"/>
<reference evidence="4" key="1">
    <citation type="submission" date="2022-07" db="EMBL/GenBank/DDBJ databases">
        <title>Alkalimarinus sp. nov., isolated from gut of a Alitta virens.</title>
        <authorList>
            <person name="Yang A.I."/>
            <person name="Shin N.-R."/>
        </authorList>
    </citation>
    <scope>NUCLEOTIDE SEQUENCE</scope>
    <source>
        <strain evidence="4">FA028</strain>
    </source>
</reference>
<sequence length="210" mass="23149">MLTPSVILSIQKLCSLHVGPIDLDINAQQCIGLSGSSGCGKSILLRAIADLTDHTGKMFLKGESYSSIEAPDWRRRVQLVPAESLWWHSSVSEHFQQPINQQYLSLLALKPKIEQQAVNQLSTGQKQRLAILRSLEKKPQVLLLDEPTASLDRDNTERVEALISTYLSTANAAAIWVSHDPEQLTRVANQGYKLVEGQLVTASSHEGDQA</sequence>
<dbReference type="PANTHER" id="PTHR43119:SF1">
    <property type="entry name" value="ABC TRANSPORTER DOMAIN-CONTAINING PROTEIN"/>
    <property type="match status" value="1"/>
</dbReference>
<dbReference type="RefSeq" id="WP_251810526.1">
    <property type="nucleotide sequence ID" value="NZ_CP101527.1"/>
</dbReference>
<name>A0A9E8KQB6_9ALTE</name>
<evidence type="ECO:0000259" key="3">
    <source>
        <dbReference type="PROSITE" id="PS50893"/>
    </source>
</evidence>
<dbReference type="PROSITE" id="PS50893">
    <property type="entry name" value="ABC_TRANSPORTER_2"/>
    <property type="match status" value="1"/>
</dbReference>
<evidence type="ECO:0000313" key="4">
    <source>
        <dbReference type="EMBL" id="UZW75649.1"/>
    </source>
</evidence>
<gene>
    <name evidence="4" type="ORF">NNL22_03375</name>
</gene>
<dbReference type="GO" id="GO:0005524">
    <property type="term" value="F:ATP binding"/>
    <property type="evidence" value="ECO:0007669"/>
    <property type="project" value="UniProtKB-KW"/>
</dbReference>
<evidence type="ECO:0000256" key="1">
    <source>
        <dbReference type="ARBA" id="ARBA00022741"/>
    </source>
</evidence>
<dbReference type="Gene3D" id="3.40.50.300">
    <property type="entry name" value="P-loop containing nucleotide triphosphate hydrolases"/>
    <property type="match status" value="1"/>
</dbReference>
<dbReference type="SUPFAM" id="SSF52540">
    <property type="entry name" value="P-loop containing nucleoside triphosphate hydrolases"/>
    <property type="match status" value="1"/>
</dbReference>
<dbReference type="InterPro" id="IPR003439">
    <property type="entry name" value="ABC_transporter-like_ATP-bd"/>
</dbReference>
<keyword evidence="1" id="KW-0547">Nucleotide-binding</keyword>
<proteinExistence type="predicted"/>
<dbReference type="GO" id="GO:0016887">
    <property type="term" value="F:ATP hydrolysis activity"/>
    <property type="evidence" value="ECO:0007669"/>
    <property type="project" value="InterPro"/>
</dbReference>
<evidence type="ECO:0000313" key="5">
    <source>
        <dbReference type="Proteomes" id="UP001164472"/>
    </source>
</evidence>
<dbReference type="InterPro" id="IPR027417">
    <property type="entry name" value="P-loop_NTPase"/>
</dbReference>
<dbReference type="AlphaFoldDB" id="A0A9E8KQB6"/>
<dbReference type="SMART" id="SM00382">
    <property type="entry name" value="AAA"/>
    <property type="match status" value="1"/>
</dbReference>
<keyword evidence="2 4" id="KW-0067">ATP-binding</keyword>
<dbReference type="PANTHER" id="PTHR43119">
    <property type="entry name" value="ABC TRANSPORT PROTEIN ATP-BINDING COMPONENT-RELATED"/>
    <property type="match status" value="1"/>
</dbReference>
<dbReference type="Pfam" id="PF00005">
    <property type="entry name" value="ABC_tran"/>
    <property type="match status" value="1"/>
</dbReference>
<organism evidence="4 5">
    <name type="scientific">Alkalimarinus sediminis</name>
    <dbReference type="NCBI Taxonomy" id="1632866"/>
    <lineage>
        <taxon>Bacteria</taxon>
        <taxon>Pseudomonadati</taxon>
        <taxon>Pseudomonadota</taxon>
        <taxon>Gammaproteobacteria</taxon>
        <taxon>Alteromonadales</taxon>
        <taxon>Alteromonadaceae</taxon>
        <taxon>Alkalimarinus</taxon>
    </lineage>
</organism>